<dbReference type="InterPro" id="IPR016185">
    <property type="entry name" value="PreATP-grasp_dom_sf"/>
</dbReference>
<dbReference type="WBParaSite" id="ACOC_0000135501-mRNA-1">
    <property type="protein sequence ID" value="ACOC_0000135501-mRNA-1"/>
    <property type="gene ID" value="ACOC_0000135501"/>
</dbReference>
<dbReference type="Gene3D" id="3.30.1490.20">
    <property type="entry name" value="ATP-grasp fold, A domain"/>
    <property type="match status" value="1"/>
</dbReference>
<keyword evidence="5" id="KW-0547">Nucleotide-binding</keyword>
<evidence type="ECO:0000256" key="5">
    <source>
        <dbReference type="PROSITE-ProRule" id="PRU00409"/>
    </source>
</evidence>
<dbReference type="OMA" id="FVNSHTS"/>
<feature type="compositionally biased region" description="Basic and acidic residues" evidence="6">
    <location>
        <begin position="353"/>
        <end position="386"/>
    </location>
</feature>
<organism evidence="10">
    <name type="scientific">Angiostrongylus costaricensis</name>
    <name type="common">Nematode worm</name>
    <dbReference type="NCBI Taxonomy" id="334426"/>
    <lineage>
        <taxon>Eukaryota</taxon>
        <taxon>Metazoa</taxon>
        <taxon>Ecdysozoa</taxon>
        <taxon>Nematoda</taxon>
        <taxon>Chromadorea</taxon>
        <taxon>Rhabditida</taxon>
        <taxon>Rhabditina</taxon>
        <taxon>Rhabditomorpha</taxon>
        <taxon>Strongyloidea</taxon>
        <taxon>Metastrongylidae</taxon>
        <taxon>Angiostrongylus</taxon>
    </lineage>
</organism>
<feature type="domain" description="ATP-grasp" evidence="7">
    <location>
        <begin position="162"/>
        <end position="342"/>
    </location>
</feature>
<dbReference type="PROSITE" id="PS50975">
    <property type="entry name" value="ATP_GRASP"/>
    <property type="match status" value="1"/>
</dbReference>
<dbReference type="EMBL" id="UYYA01000197">
    <property type="protein sequence ID" value="VDM52941.1"/>
    <property type="molecule type" value="Genomic_DNA"/>
</dbReference>
<dbReference type="InterPro" id="IPR020897">
    <property type="entry name" value="Synapsin_pre-ATP-grasp_dom"/>
</dbReference>
<feature type="region of interest" description="Disordered" evidence="6">
    <location>
        <begin position="348"/>
        <end position="399"/>
    </location>
</feature>
<evidence type="ECO:0000256" key="1">
    <source>
        <dbReference type="ARBA" id="ARBA00008243"/>
    </source>
</evidence>
<keyword evidence="5" id="KW-0067">ATP-binding</keyword>
<dbReference type="Pfam" id="PF02750">
    <property type="entry name" value="Synapsin_C"/>
    <property type="match status" value="1"/>
</dbReference>
<dbReference type="STRING" id="334426.A0A158PE08"/>
<dbReference type="GO" id="GO:0046872">
    <property type="term" value="F:metal ion binding"/>
    <property type="evidence" value="ECO:0007669"/>
    <property type="project" value="InterPro"/>
</dbReference>
<name>A0A158PE08_ANGCS</name>
<dbReference type="InterPro" id="IPR001359">
    <property type="entry name" value="Synapsin"/>
</dbReference>
<reference evidence="10" key="1">
    <citation type="submission" date="2016-04" db="UniProtKB">
        <authorList>
            <consortium name="WormBaseParasite"/>
        </authorList>
    </citation>
    <scope>IDENTIFICATION</scope>
</reference>
<evidence type="ECO:0000256" key="6">
    <source>
        <dbReference type="SAM" id="MobiDB-lite"/>
    </source>
</evidence>
<dbReference type="InterPro" id="IPR011761">
    <property type="entry name" value="ATP-grasp"/>
</dbReference>
<dbReference type="GO" id="GO:0005524">
    <property type="term" value="F:ATP binding"/>
    <property type="evidence" value="ECO:0007669"/>
    <property type="project" value="UniProtKB-UniRule"/>
</dbReference>
<dbReference type="PRINTS" id="PR01368">
    <property type="entry name" value="SYNAPSIN"/>
</dbReference>
<sequence>MFISLQVCVLIQCSSAPASPARSTETLAAAVERSLQNDRTRAAPVMPPNAKVLLVIDSHVIDWSKYFRNQSDFPIRVEQADFPELDLLCTEHSLTVEINQIGRDPRNFCPHAAFVGPSATRSQQSKTILRAMIAAGIPFVNSHTSMIAFMDKNNLKKQLRKLVLADNTRIPLLPTIHYPHFHRFHEPTTFPVVISVKEGYQGIGKIKVNSQEELSDVEGMLQIMGKGDTEVEVEPFVDIKFDLHVQKIGHEMKTFLRRGISKSWKSNVGSAVLEQISTNERHKQYLHAICEHVGRMSICSIDILVSKDGREYVHDINDVIALFGESQEDDRRNAAVLLRAVLAPPPRLPSRPSIDRSRESRVEHHAIRTPSVDRKPTENFEPKEIKSQPTVTSQSSFADDTMGQLKRTFAGIFGDVG</sequence>
<evidence type="ECO:0000256" key="4">
    <source>
        <dbReference type="ARBA" id="ARBA00034103"/>
    </source>
</evidence>
<dbReference type="AlphaFoldDB" id="A0A158PE08"/>
<comment type="similarity">
    <text evidence="1">Belongs to the synapsin family.</text>
</comment>
<evidence type="ECO:0000313" key="8">
    <source>
        <dbReference type="EMBL" id="VDM52941.1"/>
    </source>
</evidence>
<protein>
    <submittedName>
        <fullName evidence="10">ATP-grasp domain-containing protein</fullName>
    </submittedName>
</protein>
<proteinExistence type="inferred from homology"/>
<dbReference type="Gene3D" id="3.40.50.20">
    <property type="match status" value="1"/>
</dbReference>
<dbReference type="PANTHER" id="PTHR10841:SF17">
    <property type="entry name" value="SYNAPSIN"/>
    <property type="match status" value="1"/>
</dbReference>
<feature type="compositionally biased region" description="Polar residues" evidence="6">
    <location>
        <begin position="387"/>
        <end position="398"/>
    </location>
</feature>
<evidence type="ECO:0000256" key="3">
    <source>
        <dbReference type="ARBA" id="ARBA00023018"/>
    </source>
</evidence>
<dbReference type="Gene3D" id="3.30.470.20">
    <property type="entry name" value="ATP-grasp fold, B domain"/>
    <property type="match status" value="1"/>
</dbReference>
<dbReference type="InterPro" id="IPR020898">
    <property type="entry name" value="Synapsin_ATP-bd_dom"/>
</dbReference>
<evidence type="ECO:0000313" key="10">
    <source>
        <dbReference type="WBParaSite" id="ACOC_0000135501-mRNA-1"/>
    </source>
</evidence>
<evidence type="ECO:0000259" key="7">
    <source>
        <dbReference type="PROSITE" id="PS50975"/>
    </source>
</evidence>
<dbReference type="Proteomes" id="UP000267027">
    <property type="component" value="Unassembled WGS sequence"/>
</dbReference>
<dbReference type="PANTHER" id="PTHR10841">
    <property type="entry name" value="SYNAPSIN"/>
    <property type="match status" value="1"/>
</dbReference>
<keyword evidence="2" id="KW-0597">Phosphoprotein</keyword>
<keyword evidence="9" id="KW-1185">Reference proteome</keyword>
<keyword evidence="3" id="KW-0770">Synapse</keyword>
<evidence type="ECO:0000313" key="9">
    <source>
        <dbReference type="Proteomes" id="UP000267027"/>
    </source>
</evidence>
<reference evidence="8 9" key="2">
    <citation type="submission" date="2018-11" db="EMBL/GenBank/DDBJ databases">
        <authorList>
            <consortium name="Pathogen Informatics"/>
        </authorList>
    </citation>
    <scope>NUCLEOTIDE SEQUENCE [LARGE SCALE GENOMIC DNA]</scope>
    <source>
        <strain evidence="8 9">Costa Rica</strain>
    </source>
</reference>
<evidence type="ECO:0000256" key="2">
    <source>
        <dbReference type="ARBA" id="ARBA00022553"/>
    </source>
</evidence>
<dbReference type="GO" id="GO:0007269">
    <property type="term" value="P:neurotransmitter secretion"/>
    <property type="evidence" value="ECO:0007669"/>
    <property type="project" value="InterPro"/>
</dbReference>
<dbReference type="SUPFAM" id="SSF52440">
    <property type="entry name" value="PreATP-grasp domain"/>
    <property type="match status" value="1"/>
</dbReference>
<dbReference type="InterPro" id="IPR013815">
    <property type="entry name" value="ATP_grasp_subdomain_1"/>
</dbReference>
<dbReference type="OrthoDB" id="10249572at2759"/>
<comment type="subcellular location">
    <subcellularLocation>
        <location evidence="4">Synapse</location>
    </subcellularLocation>
</comment>
<dbReference type="GO" id="GO:0030672">
    <property type="term" value="C:synaptic vesicle membrane"/>
    <property type="evidence" value="ECO:0007669"/>
    <property type="project" value="TreeGrafter"/>
</dbReference>
<dbReference type="SUPFAM" id="SSF56059">
    <property type="entry name" value="Glutathione synthetase ATP-binding domain-like"/>
    <property type="match status" value="1"/>
</dbReference>
<accession>A0A158PE08</accession>
<dbReference type="Pfam" id="PF02078">
    <property type="entry name" value="Synapsin"/>
    <property type="match status" value="1"/>
</dbReference>
<gene>
    <name evidence="8" type="ORF">ACOC_LOCUS1356</name>
</gene>